<dbReference type="RefSeq" id="WP_079979391.1">
    <property type="nucleotide sequence ID" value="NZ_CP031310.1"/>
</dbReference>
<keyword evidence="3" id="KW-1185">Reference proteome</keyword>
<feature type="transmembrane region" description="Helical" evidence="1">
    <location>
        <begin position="124"/>
        <end position="143"/>
    </location>
</feature>
<dbReference type="InterPro" id="IPR007403">
    <property type="entry name" value="DUF456"/>
</dbReference>
<dbReference type="KEGG" id="hsn:DV733_00830"/>
<reference evidence="2 3" key="1">
    <citation type="journal article" date="2019" name="Nat. Commun.">
        <title>A new type of DNA phosphorothioation-based antiviral system in archaea.</title>
        <authorList>
            <person name="Xiong L."/>
            <person name="Liu S."/>
            <person name="Chen S."/>
            <person name="Xiao Y."/>
            <person name="Zhu B."/>
            <person name="Gao Y."/>
            <person name="Zhang Y."/>
            <person name="Chen B."/>
            <person name="Luo J."/>
            <person name="Deng Z."/>
            <person name="Chen X."/>
            <person name="Wang L."/>
            <person name="Chen S."/>
        </authorList>
    </citation>
    <scope>NUCLEOTIDE SEQUENCE [LARGE SCALE GENOMIC DNA]</scope>
    <source>
        <strain evidence="2 3">CBA1105</strain>
    </source>
</reference>
<keyword evidence="1" id="KW-0472">Membrane</keyword>
<dbReference type="Proteomes" id="UP000296706">
    <property type="component" value="Chromosome"/>
</dbReference>
<accession>A0A4D6H7E6</accession>
<feature type="transmembrane region" description="Helical" evidence="1">
    <location>
        <begin position="74"/>
        <end position="92"/>
    </location>
</feature>
<feature type="transmembrane region" description="Helical" evidence="1">
    <location>
        <begin position="34"/>
        <end position="54"/>
    </location>
</feature>
<keyword evidence="1" id="KW-1133">Transmembrane helix</keyword>
<name>A0A4D6H7E6_9EURY</name>
<proteinExistence type="predicted"/>
<dbReference type="STRING" id="1457250.GCA_000755225_02460"/>
<dbReference type="AlphaFoldDB" id="A0A4D6H7E6"/>
<sequence>MSVRATVPTVVDPPSVLTIVHPLSVLDSVLAEPLVLVAFALLALGVVFSVVPVLPGPPLSVVGSLTYWWATGEPGLFVLVALLTVGVVAVLVDWLGGAVAARASGVSTGVSLLAALVGLAGTVVLGPVGLLAGVAGTVFLARYRTERDASASLRAAAYATVGVLASAVVQTLLTASMLLVVVLTHFWW</sequence>
<evidence type="ECO:0000313" key="2">
    <source>
        <dbReference type="EMBL" id="QCC49854.1"/>
    </source>
</evidence>
<protein>
    <submittedName>
        <fullName evidence="2">DUF456 domain-containing protein</fullName>
    </submittedName>
</protein>
<gene>
    <name evidence="2" type="ORF">DV733_00830</name>
</gene>
<evidence type="ECO:0000256" key="1">
    <source>
        <dbReference type="SAM" id="Phobius"/>
    </source>
</evidence>
<organism evidence="2 3">
    <name type="scientific">Halapricum salinum</name>
    <dbReference type="NCBI Taxonomy" id="1457250"/>
    <lineage>
        <taxon>Archaea</taxon>
        <taxon>Methanobacteriati</taxon>
        <taxon>Methanobacteriota</taxon>
        <taxon>Stenosarchaea group</taxon>
        <taxon>Halobacteria</taxon>
        <taxon>Halobacteriales</taxon>
        <taxon>Haloarculaceae</taxon>
        <taxon>Halapricum</taxon>
    </lineage>
</organism>
<dbReference type="EMBL" id="CP031310">
    <property type="protein sequence ID" value="QCC49854.1"/>
    <property type="molecule type" value="Genomic_DNA"/>
</dbReference>
<feature type="transmembrane region" description="Helical" evidence="1">
    <location>
        <begin position="155"/>
        <end position="187"/>
    </location>
</feature>
<keyword evidence="1" id="KW-0812">Transmembrane</keyword>
<dbReference type="GeneID" id="39846369"/>
<evidence type="ECO:0000313" key="3">
    <source>
        <dbReference type="Proteomes" id="UP000296706"/>
    </source>
</evidence>
<dbReference type="Pfam" id="PF04306">
    <property type="entry name" value="DUF456"/>
    <property type="match status" value="1"/>
</dbReference>